<dbReference type="Gene3D" id="3.40.720.10">
    <property type="entry name" value="Alkaline Phosphatase, subunit A"/>
    <property type="match status" value="1"/>
</dbReference>
<dbReference type="InterPro" id="IPR020846">
    <property type="entry name" value="MFS_dom"/>
</dbReference>
<accession>A0A8E2EFL2</accession>
<evidence type="ECO:0000313" key="11">
    <source>
        <dbReference type="Proteomes" id="UP000250266"/>
    </source>
</evidence>
<feature type="compositionally biased region" description="Low complexity" evidence="6">
    <location>
        <begin position="606"/>
        <end position="622"/>
    </location>
</feature>
<keyword evidence="3 8" id="KW-0732">Signal</keyword>
<evidence type="ECO:0000256" key="6">
    <source>
        <dbReference type="SAM" id="MobiDB-lite"/>
    </source>
</evidence>
<keyword evidence="11" id="KW-1185">Reference proteome</keyword>
<evidence type="ECO:0000256" key="7">
    <source>
        <dbReference type="SAM" id="Phobius"/>
    </source>
</evidence>
<dbReference type="PANTHER" id="PTHR43108:SF8">
    <property type="entry name" value="SD21168P"/>
    <property type="match status" value="1"/>
</dbReference>
<evidence type="ECO:0000313" key="10">
    <source>
        <dbReference type="EMBL" id="OCK82914.1"/>
    </source>
</evidence>
<dbReference type="FunFam" id="3.40.720.10:FF:000051">
    <property type="entry name" value="Arylsulfatase"/>
    <property type="match status" value="1"/>
</dbReference>
<feature type="transmembrane region" description="Helical" evidence="7">
    <location>
        <begin position="979"/>
        <end position="999"/>
    </location>
</feature>
<dbReference type="InterPro" id="IPR017850">
    <property type="entry name" value="Alkaline_phosphatase_core_sf"/>
</dbReference>
<keyword evidence="4" id="KW-0378">Hydrolase</keyword>
<feature type="domain" description="Major facilitator superfamily (MFS) profile" evidence="9">
    <location>
        <begin position="644"/>
        <end position="1172"/>
    </location>
</feature>
<dbReference type="AlphaFoldDB" id="A0A8E2EFL2"/>
<evidence type="ECO:0000256" key="4">
    <source>
        <dbReference type="ARBA" id="ARBA00022801"/>
    </source>
</evidence>
<evidence type="ECO:0000259" key="9">
    <source>
        <dbReference type="PROSITE" id="PS50850"/>
    </source>
</evidence>
<evidence type="ECO:0000256" key="3">
    <source>
        <dbReference type="ARBA" id="ARBA00022729"/>
    </source>
</evidence>
<dbReference type="InterPro" id="IPR000917">
    <property type="entry name" value="Sulfatase_N"/>
</dbReference>
<dbReference type="CDD" id="cd16147">
    <property type="entry name" value="G6S"/>
    <property type="match status" value="1"/>
</dbReference>
<feature type="transmembrane region" description="Helical" evidence="7">
    <location>
        <begin position="718"/>
        <end position="740"/>
    </location>
</feature>
<feature type="transmembrane region" description="Helical" evidence="7">
    <location>
        <begin position="827"/>
        <end position="846"/>
    </location>
</feature>
<sequence>MQLVSIAALLLSGYQVSAAFASDQTSLYDTSKTRSPSIVFFLLDDLDYQLQSLDYLPYVQKHLVEKGTLYKRHFCTTALCCPSRVSLWTGKAAHNTNVTDVNPPYGGYPKFLSQGLNENYLPVWLQSAGYNTYYTGKLFNAHTVENYDSPHAAGFTGSDFLLDPFTYQYLNTSYQRNKDPPVSHVGEHSVDVLAGKAYGFLEEAVEAEKPFFLAIAPVAPHSNVEITNLEGPVEDIIAKFSPPIPAARHAHLFKDVKVPRTENFNPEKPSGTNWIRKLERQSQENVDANDHFYRNRLRTIQSVDEIVDGVISRLEKHGILDDIYIIFSSDNGYHIGQHRLQPGKECSFEEDINIPLIIRGPGVPEGETTDIVTTHTDLAPTILQLAGAPPRADFDGEAIPLTKTRIKAATRHRHEHVNVEYWGFAVGEGDFDKNRFHYNNTYKALRIIGEHYNFHYSVWCTNEHELYDLKTDPGQLHNLIHEDEVAPETLLGYPLAKVVARLDSLLFVLKSCKGQTCTKPWRALHPAGNVGNLHDALSPRFDNFYETQQKRIKYSRCEAGYIVDAEGPQFEREGFVYRHGAQWHHITTEEHNERSPLLGHHQSFPSEYSSSTSIVSGSISDSESSDNDPFRSLSKLPTDEESHRVSDAATGDSQRPNTASVARIIIVLLIVLATHPVIASEFNDLSDSSWLFTSFALAGAATQSLYGKLSDIYGRKALVLVAYALFALGCAVVGVGNAMWQVILGRVISGAGGAGMTVLVSILITDLVSLREVASWRAYVNIVATIGRSLGGPFGGWLADTIGWRWQASCLLFTKVSEFLLRWLRSFFGQAPLIVIAMLLCWAVLPSHNVKQNLTEPHRSKETSSRLARIDFLGAALMAAMTLSFLLPIEIGGVKIPWSHPVVPILFSCGVVLAILFVMTEAWWGKEPIFPLQLLRQRDAVASYLIMGFQVAAQLGMMFSVPLYFQITAKASNTVAGAHLFPAVAGNAIGGITSGLLINRFGRYKALIVFASLSSSISYLLLILRWHGHTDWLESLYIIPGGLGTGIAQSALFISLQAAIDPAHTAVATSALYLSATVGMIMGLAGVSTTMQEMLRRALDRRLLGLGYGTRKRAGIVEKAVSDIGYVHNVTGVVANAVMGAYVEGLGYTHVVSLGCSLLAFVGSLVLREHKL</sequence>
<dbReference type="Proteomes" id="UP000250266">
    <property type="component" value="Unassembled WGS sequence"/>
</dbReference>
<protein>
    <submittedName>
        <fullName evidence="10">Alkaline phosphatase-like protein</fullName>
    </submittedName>
</protein>
<gene>
    <name evidence="10" type="ORF">K432DRAFT_441262</name>
</gene>
<proteinExistence type="inferred from homology"/>
<dbReference type="InterPro" id="IPR024607">
    <property type="entry name" value="Sulfatase_CS"/>
</dbReference>
<keyword evidence="7" id="KW-0812">Transmembrane</keyword>
<dbReference type="GO" id="GO:0016020">
    <property type="term" value="C:membrane"/>
    <property type="evidence" value="ECO:0007669"/>
    <property type="project" value="UniProtKB-SubCell"/>
</dbReference>
<evidence type="ECO:0000256" key="5">
    <source>
        <dbReference type="ARBA" id="ARBA00023180"/>
    </source>
</evidence>
<dbReference type="InterPro" id="IPR011701">
    <property type="entry name" value="MFS"/>
</dbReference>
<feature type="transmembrane region" description="Helical" evidence="7">
    <location>
        <begin position="1148"/>
        <end position="1167"/>
    </location>
</feature>
<keyword evidence="7" id="KW-1133">Transmembrane helix</keyword>
<dbReference type="OrthoDB" id="96314at2759"/>
<feature type="transmembrane region" description="Helical" evidence="7">
    <location>
        <begin position="901"/>
        <end position="924"/>
    </location>
</feature>
<feature type="chain" id="PRO_5034171352" evidence="8">
    <location>
        <begin position="20"/>
        <end position="1172"/>
    </location>
</feature>
<feature type="transmembrane region" description="Helical" evidence="7">
    <location>
        <begin position="1036"/>
        <end position="1054"/>
    </location>
</feature>
<name>A0A8E2EFL2_9PEZI</name>
<dbReference type="Pfam" id="PF07690">
    <property type="entry name" value="MFS_1"/>
    <property type="match status" value="1"/>
</dbReference>
<feature type="compositionally biased region" description="Basic and acidic residues" evidence="6">
    <location>
        <begin position="637"/>
        <end position="646"/>
    </location>
</feature>
<dbReference type="EMBL" id="KV744875">
    <property type="protein sequence ID" value="OCK82914.1"/>
    <property type="molecule type" value="Genomic_DNA"/>
</dbReference>
<keyword evidence="7" id="KW-0472">Membrane</keyword>
<evidence type="ECO:0000256" key="1">
    <source>
        <dbReference type="ARBA" id="ARBA00004141"/>
    </source>
</evidence>
<feature type="transmembrane region" description="Helical" evidence="7">
    <location>
        <begin position="1006"/>
        <end position="1024"/>
    </location>
</feature>
<feature type="transmembrane region" description="Helical" evidence="7">
    <location>
        <begin position="1066"/>
        <end position="1087"/>
    </location>
</feature>
<dbReference type="GO" id="GO:0022857">
    <property type="term" value="F:transmembrane transporter activity"/>
    <property type="evidence" value="ECO:0007669"/>
    <property type="project" value="InterPro"/>
</dbReference>
<dbReference type="Pfam" id="PF00884">
    <property type="entry name" value="Sulfatase"/>
    <property type="match status" value="1"/>
</dbReference>
<feature type="transmembrane region" description="Helical" evidence="7">
    <location>
        <begin position="944"/>
        <end position="967"/>
    </location>
</feature>
<dbReference type="PANTHER" id="PTHR43108">
    <property type="entry name" value="N-ACETYLGLUCOSAMINE-6-SULFATASE FAMILY MEMBER"/>
    <property type="match status" value="1"/>
</dbReference>
<feature type="region of interest" description="Disordered" evidence="6">
    <location>
        <begin position="590"/>
        <end position="655"/>
    </location>
</feature>
<feature type="transmembrane region" description="Helical" evidence="7">
    <location>
        <begin position="747"/>
        <end position="770"/>
    </location>
</feature>
<keyword evidence="5" id="KW-0325">Glycoprotein</keyword>
<dbReference type="GO" id="GO:0008449">
    <property type="term" value="F:N-acetylglucosamine-6-sulfatase activity"/>
    <property type="evidence" value="ECO:0007669"/>
    <property type="project" value="TreeGrafter"/>
</dbReference>
<dbReference type="PROSITE" id="PS00523">
    <property type="entry name" value="SULFATASE_1"/>
    <property type="match status" value="1"/>
</dbReference>
<dbReference type="Gene3D" id="1.20.1250.20">
    <property type="entry name" value="MFS general substrate transporter like domains"/>
    <property type="match status" value="1"/>
</dbReference>
<feature type="signal peptide" evidence="8">
    <location>
        <begin position="1"/>
        <end position="19"/>
    </location>
</feature>
<comment type="subcellular location">
    <subcellularLocation>
        <location evidence="1">Membrane</location>
        <topology evidence="1">Multi-pass membrane protein</topology>
    </subcellularLocation>
</comment>
<evidence type="ECO:0000256" key="8">
    <source>
        <dbReference type="SAM" id="SignalP"/>
    </source>
</evidence>
<dbReference type="GO" id="GO:0005539">
    <property type="term" value="F:glycosaminoglycan binding"/>
    <property type="evidence" value="ECO:0007669"/>
    <property type="project" value="TreeGrafter"/>
</dbReference>
<dbReference type="InterPro" id="IPR036259">
    <property type="entry name" value="MFS_trans_sf"/>
</dbReference>
<feature type="transmembrane region" description="Helical" evidence="7">
    <location>
        <begin position="867"/>
        <end position="889"/>
    </location>
</feature>
<comment type="similarity">
    <text evidence="2">Belongs to the sulfatase family.</text>
</comment>
<dbReference type="SUPFAM" id="SSF103473">
    <property type="entry name" value="MFS general substrate transporter"/>
    <property type="match status" value="1"/>
</dbReference>
<evidence type="ECO:0000256" key="2">
    <source>
        <dbReference type="ARBA" id="ARBA00008779"/>
    </source>
</evidence>
<reference evidence="10 11" key="1">
    <citation type="journal article" date="2016" name="Nat. Commun.">
        <title>Ectomycorrhizal ecology is imprinted in the genome of the dominant symbiotic fungus Cenococcum geophilum.</title>
        <authorList>
            <consortium name="DOE Joint Genome Institute"/>
            <person name="Peter M."/>
            <person name="Kohler A."/>
            <person name="Ohm R.A."/>
            <person name="Kuo A."/>
            <person name="Krutzmann J."/>
            <person name="Morin E."/>
            <person name="Arend M."/>
            <person name="Barry K.W."/>
            <person name="Binder M."/>
            <person name="Choi C."/>
            <person name="Clum A."/>
            <person name="Copeland A."/>
            <person name="Grisel N."/>
            <person name="Haridas S."/>
            <person name="Kipfer T."/>
            <person name="LaButti K."/>
            <person name="Lindquist E."/>
            <person name="Lipzen A."/>
            <person name="Maire R."/>
            <person name="Meier B."/>
            <person name="Mihaltcheva S."/>
            <person name="Molinier V."/>
            <person name="Murat C."/>
            <person name="Poggeler S."/>
            <person name="Quandt C.A."/>
            <person name="Sperisen C."/>
            <person name="Tritt A."/>
            <person name="Tisserant E."/>
            <person name="Crous P.W."/>
            <person name="Henrissat B."/>
            <person name="Nehls U."/>
            <person name="Egli S."/>
            <person name="Spatafora J.W."/>
            <person name="Grigoriev I.V."/>
            <person name="Martin F.M."/>
        </authorList>
    </citation>
    <scope>NUCLEOTIDE SEQUENCE [LARGE SCALE GENOMIC DNA]</scope>
    <source>
        <strain evidence="10 11">CBS 459.81</strain>
    </source>
</reference>
<dbReference type="PROSITE" id="PS50850">
    <property type="entry name" value="MFS"/>
    <property type="match status" value="1"/>
</dbReference>
<organism evidence="10 11">
    <name type="scientific">Lepidopterella palustris CBS 459.81</name>
    <dbReference type="NCBI Taxonomy" id="1314670"/>
    <lineage>
        <taxon>Eukaryota</taxon>
        <taxon>Fungi</taxon>
        <taxon>Dikarya</taxon>
        <taxon>Ascomycota</taxon>
        <taxon>Pezizomycotina</taxon>
        <taxon>Dothideomycetes</taxon>
        <taxon>Pleosporomycetidae</taxon>
        <taxon>Mytilinidiales</taxon>
        <taxon>Argynnaceae</taxon>
        <taxon>Lepidopterella</taxon>
    </lineage>
</organism>
<dbReference type="SUPFAM" id="SSF53649">
    <property type="entry name" value="Alkaline phosphatase-like"/>
    <property type="match status" value="1"/>
</dbReference>